<keyword evidence="3" id="KW-1185">Reference proteome</keyword>
<dbReference type="Gene3D" id="3.40.50.1820">
    <property type="entry name" value="alpha/beta hydrolase"/>
    <property type="match status" value="1"/>
</dbReference>
<keyword evidence="2" id="KW-0378">Hydrolase</keyword>
<dbReference type="GO" id="GO:0016787">
    <property type="term" value="F:hydrolase activity"/>
    <property type="evidence" value="ECO:0007669"/>
    <property type="project" value="UniProtKB-KW"/>
</dbReference>
<dbReference type="KEGG" id="aarc:G127AT_10095"/>
<dbReference type="Proteomes" id="UP000671914">
    <property type="component" value="Chromosome"/>
</dbReference>
<proteinExistence type="predicted"/>
<dbReference type="InterPro" id="IPR017208">
    <property type="entry name" value="UCP037442_abhydr"/>
</dbReference>
<sequence>MNTPIAYEDVTVVCADGYPLAARVFRPEPANDRKRTVVITAATGAKASYYWRYAGFLAEQGFRALVADYRGVGRSAPGRGAVDLRRLTARWHEWGTLDADALIGFALAEGAGREIVAVGHSFGGLALCLAPQAGTITRLLTVGAQHAHWPDYARGERALMVWRWHLVMPAVSALCGYFPGRRLGWMEDVPRGVALDWARGRKDFARTIGQGGEEIMARVAELEPDVLAVAAGDDPFATDAATARLLGYLPRARAEQRRVDPAAVGVTKIGHLGLFHDRFRETLWPASAAWLGGGGTAACRPTVE</sequence>
<organism evidence="2 3">
    <name type="scientific">Agromyces archimandritae</name>
    <dbReference type="NCBI Taxonomy" id="2781962"/>
    <lineage>
        <taxon>Bacteria</taxon>
        <taxon>Bacillati</taxon>
        <taxon>Actinomycetota</taxon>
        <taxon>Actinomycetes</taxon>
        <taxon>Micrococcales</taxon>
        <taxon>Microbacteriaceae</taxon>
        <taxon>Agromyces</taxon>
    </lineage>
</organism>
<dbReference type="InterPro" id="IPR029058">
    <property type="entry name" value="AB_hydrolase_fold"/>
</dbReference>
<evidence type="ECO:0000313" key="3">
    <source>
        <dbReference type="Proteomes" id="UP000671914"/>
    </source>
</evidence>
<accession>A0A975FKE2</accession>
<gene>
    <name evidence="2" type="ORF">G127AT_10095</name>
</gene>
<reference evidence="2" key="1">
    <citation type="submission" date="2021-03" db="EMBL/GenBank/DDBJ databases">
        <title>Agromyces archimandritus sp. nov., isolated from the cockroach Archimandrita tessellata.</title>
        <authorList>
            <person name="Guzman J."/>
            <person name="Ortuzar M."/>
            <person name="Poehlein A."/>
            <person name="Daniel R."/>
            <person name="Trujillo M."/>
            <person name="Vilcinskas A."/>
        </authorList>
    </citation>
    <scope>NUCLEOTIDE SEQUENCE</scope>
    <source>
        <strain evidence="2">G127AT</strain>
    </source>
</reference>
<dbReference type="RefSeq" id="WP_210896522.1">
    <property type="nucleotide sequence ID" value="NZ_CP071696.1"/>
</dbReference>
<name>A0A975FKE2_9MICO</name>
<feature type="domain" description="Serine aminopeptidase S33" evidence="1">
    <location>
        <begin position="33"/>
        <end position="253"/>
    </location>
</feature>
<evidence type="ECO:0000313" key="2">
    <source>
        <dbReference type="EMBL" id="QTX03685.1"/>
    </source>
</evidence>
<dbReference type="InterPro" id="IPR022742">
    <property type="entry name" value="Hydrolase_4"/>
</dbReference>
<dbReference type="AlphaFoldDB" id="A0A975FKE2"/>
<evidence type="ECO:0000259" key="1">
    <source>
        <dbReference type="Pfam" id="PF12146"/>
    </source>
</evidence>
<dbReference type="PIRSF" id="PIRSF037442">
    <property type="entry name" value="UCP037442_abhydr"/>
    <property type="match status" value="1"/>
</dbReference>
<dbReference type="Pfam" id="PF12146">
    <property type="entry name" value="Hydrolase_4"/>
    <property type="match status" value="1"/>
</dbReference>
<dbReference type="SUPFAM" id="SSF53474">
    <property type="entry name" value="alpha/beta-Hydrolases"/>
    <property type="match status" value="1"/>
</dbReference>
<dbReference type="EMBL" id="CP071696">
    <property type="protein sequence ID" value="QTX03685.1"/>
    <property type="molecule type" value="Genomic_DNA"/>
</dbReference>
<protein>
    <submittedName>
        <fullName evidence="2">Alpha/beta fold hydrolase</fullName>
    </submittedName>
</protein>